<reference evidence="2 3" key="1">
    <citation type="submission" date="2018-12" db="EMBL/GenBank/DDBJ databases">
        <authorList>
            <person name="Chong R.A."/>
        </authorList>
    </citation>
    <scope>NUCLEOTIDE SEQUENCE [LARGE SCALE GENOMIC DNA]</scope>
    <source>
        <strain evidence="2 3">Rpa</strain>
    </source>
</reference>
<dbReference type="CDD" id="cd00448">
    <property type="entry name" value="YjgF_YER057c_UK114_family"/>
    <property type="match status" value="1"/>
</dbReference>
<dbReference type="InterPro" id="IPR035959">
    <property type="entry name" value="RutC-like_sf"/>
</dbReference>
<dbReference type="GO" id="GO:0019239">
    <property type="term" value="F:deaminase activity"/>
    <property type="evidence" value="ECO:0007669"/>
    <property type="project" value="TreeGrafter"/>
</dbReference>
<protein>
    <recommendedName>
        <fullName evidence="4">Reactive intermediate/imine deaminase</fullName>
    </recommendedName>
</protein>
<dbReference type="InterPro" id="IPR006056">
    <property type="entry name" value="RidA"/>
</dbReference>
<dbReference type="SUPFAM" id="SSF55298">
    <property type="entry name" value="YjgF-like"/>
    <property type="match status" value="1"/>
</dbReference>
<comment type="similarity">
    <text evidence="1">Belongs to the RutC family.</text>
</comment>
<dbReference type="Pfam" id="PF01042">
    <property type="entry name" value="Ribonuc_L-PSP"/>
    <property type="match status" value="1"/>
</dbReference>
<dbReference type="Gene3D" id="3.30.1330.40">
    <property type="entry name" value="RutC-like"/>
    <property type="match status" value="1"/>
</dbReference>
<accession>A0A4D6Y5M2</accession>
<evidence type="ECO:0000256" key="1">
    <source>
        <dbReference type="ARBA" id="ARBA00010552"/>
    </source>
</evidence>
<sequence>MNVIVNTENAPKPIGPYSQAIKNENFLITSGQIPIDVKSGYIPDNISEQTYIVLKNIKSIIIASEYKIQDIIKITIFTTNLKKIHIINEIYEKFFIDNKSLFPARSCIEVQKLPKNVKIEMEAMAFKK</sequence>
<dbReference type="InterPro" id="IPR006175">
    <property type="entry name" value="YjgF/YER057c/UK114"/>
</dbReference>
<dbReference type="AlphaFoldDB" id="A0A4D6Y5M2"/>
<gene>
    <name evidence="2" type="ORF">D9V76_01895</name>
</gene>
<dbReference type="RefSeq" id="WP_158337285.1">
    <property type="nucleotide sequence ID" value="NZ_CP034858.1"/>
</dbReference>
<dbReference type="OrthoDB" id="9803101at2"/>
<dbReference type="Proteomes" id="UP000298688">
    <property type="component" value="Chromosome"/>
</dbReference>
<name>A0A4D6Y5M2_BUCRP</name>
<dbReference type="PANTHER" id="PTHR11803:SF39">
    <property type="entry name" value="2-IMINOBUTANOATE_2-IMINOPROPANOATE DEAMINASE"/>
    <property type="match status" value="1"/>
</dbReference>
<dbReference type="GO" id="GO:0005829">
    <property type="term" value="C:cytosol"/>
    <property type="evidence" value="ECO:0007669"/>
    <property type="project" value="TreeGrafter"/>
</dbReference>
<dbReference type="FunFam" id="3.30.1330.40:FF:000001">
    <property type="entry name" value="L-PSP family endoribonuclease"/>
    <property type="match status" value="1"/>
</dbReference>
<evidence type="ECO:0000313" key="3">
    <source>
        <dbReference type="Proteomes" id="UP000298688"/>
    </source>
</evidence>
<organism evidence="2 3">
    <name type="scientific">Buchnera aphidicola subsp. Rhopalosiphum padi</name>
    <dbReference type="NCBI Taxonomy" id="98793"/>
    <lineage>
        <taxon>Bacteria</taxon>
        <taxon>Pseudomonadati</taxon>
        <taxon>Pseudomonadota</taxon>
        <taxon>Gammaproteobacteria</taxon>
        <taxon>Enterobacterales</taxon>
        <taxon>Erwiniaceae</taxon>
        <taxon>Buchnera</taxon>
    </lineage>
</organism>
<evidence type="ECO:0000313" key="2">
    <source>
        <dbReference type="EMBL" id="QCI25006.1"/>
    </source>
</evidence>
<proteinExistence type="inferred from homology"/>
<dbReference type="PANTHER" id="PTHR11803">
    <property type="entry name" value="2-IMINOBUTANOATE/2-IMINOPROPANOATE DEAMINASE RIDA"/>
    <property type="match status" value="1"/>
</dbReference>
<evidence type="ECO:0008006" key="4">
    <source>
        <dbReference type="Google" id="ProtNLM"/>
    </source>
</evidence>
<reference evidence="2 3" key="2">
    <citation type="submission" date="2019-05" db="EMBL/GenBank/DDBJ databases">
        <title>Genome evolution of the obligate endosymbiont Buchnera aphidicola.</title>
        <authorList>
            <person name="Moran N.A."/>
        </authorList>
    </citation>
    <scope>NUCLEOTIDE SEQUENCE [LARGE SCALE GENOMIC DNA]</scope>
    <source>
        <strain evidence="2 3">Rpa</strain>
    </source>
</reference>
<dbReference type="NCBIfam" id="TIGR00004">
    <property type="entry name" value="Rid family detoxifying hydrolase"/>
    <property type="match status" value="1"/>
</dbReference>
<dbReference type="EMBL" id="CP034858">
    <property type="protein sequence ID" value="QCI25006.1"/>
    <property type="molecule type" value="Genomic_DNA"/>
</dbReference>